<dbReference type="InterPro" id="IPR014867">
    <property type="entry name" value="Spore_coat_CotH_CotH2/3/7"/>
</dbReference>
<keyword evidence="3" id="KW-1185">Reference proteome</keyword>
<proteinExistence type="predicted"/>
<dbReference type="Pfam" id="PF00932">
    <property type="entry name" value="LTD"/>
    <property type="match status" value="1"/>
</dbReference>
<organism evidence="2 3">
    <name type="scientific">Aeoliella mucimassa</name>
    <dbReference type="NCBI Taxonomy" id="2527972"/>
    <lineage>
        <taxon>Bacteria</taxon>
        <taxon>Pseudomonadati</taxon>
        <taxon>Planctomycetota</taxon>
        <taxon>Planctomycetia</taxon>
        <taxon>Pirellulales</taxon>
        <taxon>Lacipirellulaceae</taxon>
        <taxon>Aeoliella</taxon>
    </lineage>
</organism>
<dbReference type="Pfam" id="PF08757">
    <property type="entry name" value="CotH"/>
    <property type="match status" value="1"/>
</dbReference>
<dbReference type="InterPro" id="IPR036439">
    <property type="entry name" value="Dockerin_dom_sf"/>
</dbReference>
<gene>
    <name evidence="2" type="ORF">Pan181_08480</name>
</gene>
<dbReference type="Pfam" id="PF13385">
    <property type="entry name" value="Laminin_G_3"/>
    <property type="match status" value="1"/>
</dbReference>
<dbReference type="EMBL" id="CP036278">
    <property type="protein sequence ID" value="QDU54665.1"/>
    <property type="molecule type" value="Genomic_DNA"/>
</dbReference>
<evidence type="ECO:0000313" key="3">
    <source>
        <dbReference type="Proteomes" id="UP000315750"/>
    </source>
</evidence>
<dbReference type="RefSeq" id="WP_145245610.1">
    <property type="nucleotide sequence ID" value="NZ_CP036278.1"/>
</dbReference>
<dbReference type="GO" id="GO:0000272">
    <property type="term" value="P:polysaccharide catabolic process"/>
    <property type="evidence" value="ECO:0007669"/>
    <property type="project" value="InterPro"/>
</dbReference>
<dbReference type="PROSITE" id="PS51841">
    <property type="entry name" value="LTD"/>
    <property type="match status" value="1"/>
</dbReference>
<dbReference type="InterPro" id="IPR013320">
    <property type="entry name" value="ConA-like_dom_sf"/>
</dbReference>
<dbReference type="SUPFAM" id="SSF49899">
    <property type="entry name" value="Concanavalin A-like lectins/glucanases"/>
    <property type="match status" value="1"/>
</dbReference>
<reference evidence="2 3" key="1">
    <citation type="submission" date="2019-02" db="EMBL/GenBank/DDBJ databases">
        <title>Deep-cultivation of Planctomycetes and their phenomic and genomic characterization uncovers novel biology.</title>
        <authorList>
            <person name="Wiegand S."/>
            <person name="Jogler M."/>
            <person name="Boedeker C."/>
            <person name="Pinto D."/>
            <person name="Vollmers J."/>
            <person name="Rivas-Marin E."/>
            <person name="Kohn T."/>
            <person name="Peeters S.H."/>
            <person name="Heuer A."/>
            <person name="Rast P."/>
            <person name="Oberbeckmann S."/>
            <person name="Bunk B."/>
            <person name="Jeske O."/>
            <person name="Meyerdierks A."/>
            <person name="Storesund J.E."/>
            <person name="Kallscheuer N."/>
            <person name="Luecker S."/>
            <person name="Lage O.M."/>
            <person name="Pohl T."/>
            <person name="Merkel B.J."/>
            <person name="Hornburger P."/>
            <person name="Mueller R.-W."/>
            <person name="Bruemmer F."/>
            <person name="Labrenz M."/>
            <person name="Spormann A.M."/>
            <person name="Op den Camp H."/>
            <person name="Overmann J."/>
            <person name="Amann R."/>
            <person name="Jetten M.S.M."/>
            <person name="Mascher T."/>
            <person name="Medema M.H."/>
            <person name="Devos D.P."/>
            <person name="Kaster A.-K."/>
            <person name="Ovreas L."/>
            <person name="Rohde M."/>
            <person name="Galperin M.Y."/>
            <person name="Jogler C."/>
        </authorList>
    </citation>
    <scope>NUCLEOTIDE SEQUENCE [LARGE SCALE GENOMIC DNA]</scope>
    <source>
        <strain evidence="2 3">Pan181</strain>
    </source>
</reference>
<dbReference type="InterPro" id="IPR059177">
    <property type="entry name" value="GH29D-like_dom"/>
</dbReference>
<dbReference type="SUPFAM" id="SSF74853">
    <property type="entry name" value="Lamin A/C globular tail domain"/>
    <property type="match status" value="1"/>
</dbReference>
<dbReference type="Gene3D" id="2.60.40.10">
    <property type="entry name" value="Immunoglobulins"/>
    <property type="match status" value="1"/>
</dbReference>
<dbReference type="Gene3D" id="2.60.40.1260">
    <property type="entry name" value="Lamin Tail domain"/>
    <property type="match status" value="1"/>
</dbReference>
<dbReference type="Gene3D" id="1.10.1330.10">
    <property type="entry name" value="Dockerin domain"/>
    <property type="match status" value="1"/>
</dbReference>
<protein>
    <submittedName>
        <fullName evidence="2">CotH protein</fullName>
    </submittedName>
</protein>
<dbReference type="Pfam" id="PF13290">
    <property type="entry name" value="CHB_HEX_C_1"/>
    <property type="match status" value="1"/>
</dbReference>
<dbReference type="Gene3D" id="2.60.120.200">
    <property type="match status" value="1"/>
</dbReference>
<evidence type="ECO:0000313" key="2">
    <source>
        <dbReference type="EMBL" id="QDU54665.1"/>
    </source>
</evidence>
<evidence type="ECO:0000259" key="1">
    <source>
        <dbReference type="PROSITE" id="PS51841"/>
    </source>
</evidence>
<sequence length="1606" mass="174010">MLGDKSGNRSRRLRLQRLEDRCLLDAAGLRITEIMASNDNTLEDYQGDSADWLELYNPTTSTIDLQGLYLTDDASEPTKWQFPAGYAIEPGEFQLVFASDKDTVAPNGELHTNFKLSADGEYLGLIDIDGVTVIDAFAPEFPPQVEDISYGLEMSSNSLTLIAEGDTARAWQPTSAAYDASWTDLAFDDSTFDIAGPSGFGFESGTGAPTFVGQYSTEVPAGTTSLYVRVPFTVESLEGITQLTMNLKYDDGFVAYLNGVEVASVNAPASRAWNSTATSIHDDYDAIVFEEFDLTSALGALEEGDNVLAIHALNRSATSSDFLIVPELITGGAQIGNLTGVGYFDTPTPGYGNGATFAGFATEPTFSVPHGFYDSTQWVEITSETTGATIVYTTDGSTPTVDDNLQITNGQLYTGAVRVNSTTTLRAIAAKQDFKASFVQAASYLFLDDIVDQSPTGQAPAGWTPGDINGQLLDYGIDPQIIAQYGEQAVKDSLTSIPTITLTTDLANLFDSQTGIYVNALNRGREWERATSVELVNPDGTEGFSTNAGLRIRGGYNRNDFNPKHGLRLYFRSEYGDGLLNYPLFGEEGVDKYDVIDLRTAQNYSWAAWGDSVNGLQNTYLREVFARDTQADMEQPYTRSRYYHLYLNGHYWGLYMTQERVQEHYAETYFGGDEEDYDVVKADSTEEYTTEIADGNDVAWRQLFEQAQALADSPTTNADNYWAMQGLNTDGTRNEGLEVLLDVDNLIDYMMIIIYTGGHDTGISAFLGNDRANNWFGVRDRETGDQGFQFFLHDNEHSLGSGELTWSLHGTYTIDRTGPFLTPLDDNYDFFNPVYLHQDLLAHPAYKQAFIDRVQTLMFGDGVLTPEANIARMNERVAQVETAIIAESARWGDTKRSNPYDVGDWRNEVNWLLDTYFPTRHAMVLEQLEQDGLYREALTFSLADGEVPYASVVTLNSDSPRGTIYYTTDGVTDPRQFNGDLDPSAKSLVRGGSLVLTDDTTFLARIRNYDGEWSGLVDASYVIDAIAGDFNGDQVVDPLDYELWRTTYGSTTDLRADGNHNQVVDLGDYTIWRDNLGDYLTITTPAAATPSTVTGTSTQLMVDASSSSSEANLIYTWNVSGPGQVTFDTNGNNAAQQTTATFTQAGEYLFTVIIEDTSSDSLRTSEVQVTVDQVASGISIATDVAFVAAGTTQQLSVVEVDQFGQAIAESTGAVWSITAGDGQIDQSGLLTAPAIAGTTTVRVETTAGSDEATLDIVAPTAWYEANSNSGTTLIDSAQGNHGEIEGPADWQTGVSGNALALTGGRAELPTGIVSGLHDTTIATWFYLDSIGTWSRIFDFGSGTGVNMFLTPRASNNSGPLRFAIKTNSSGTEQQLDGPSLSAGQWYHVAITLTGSTGTMYLDGVPVAVNNNLTLTPGDMGVTTENYLGDSQYASDPSLQGRIDDFRIYAYALPAEQIQGIVQASVASLTAPPVVAALSASVADNTSVDESTDDTSTEPQIESAFALLAEDSDSSIRPAVAVASQAESQSTDDAWLLLLAVDRKASAKQLDLQTTPSRTTRASELQAVDSMFADAWRQGLKPHQLSGELISSAISSRTPSTRGATNR</sequence>
<dbReference type="KEGG" id="amuc:Pan181_08480"/>
<dbReference type="OrthoDB" id="223034at2"/>
<dbReference type="Gene3D" id="2.60.120.260">
    <property type="entry name" value="Galactose-binding domain-like"/>
    <property type="match status" value="1"/>
</dbReference>
<dbReference type="InterPro" id="IPR001322">
    <property type="entry name" value="Lamin_tail_dom"/>
</dbReference>
<dbReference type="Proteomes" id="UP000315750">
    <property type="component" value="Chromosome"/>
</dbReference>
<accession>A0A518AIV1</accession>
<feature type="domain" description="LTD" evidence="1">
    <location>
        <begin position="26"/>
        <end position="135"/>
    </location>
</feature>
<dbReference type="InterPro" id="IPR013783">
    <property type="entry name" value="Ig-like_fold"/>
</dbReference>
<dbReference type="InterPro" id="IPR036415">
    <property type="entry name" value="Lamin_tail_dom_sf"/>
</dbReference>
<name>A0A518AIV1_9BACT</name>